<evidence type="ECO:0000256" key="1">
    <source>
        <dbReference type="SAM" id="SignalP"/>
    </source>
</evidence>
<reference evidence="3 4" key="1">
    <citation type="submission" date="2017-08" db="EMBL/GenBank/DDBJ databases">
        <title>Complete genome sequence of Mucilaginibacter sp. strain BJC16-A31.</title>
        <authorList>
            <consortium name="Henan University of Science and Technology"/>
            <person name="You X."/>
        </authorList>
    </citation>
    <scope>NUCLEOTIDE SEQUENCE [LARGE SCALE GENOMIC DNA]</scope>
    <source>
        <strain evidence="3 4">BJC16-A31</strain>
    </source>
</reference>
<dbReference type="OrthoDB" id="9813465at2"/>
<dbReference type="Pfam" id="PF10022">
    <property type="entry name" value="DUF2264"/>
    <property type="match status" value="1"/>
</dbReference>
<feature type="chain" id="PRO_5013370499" description="DUF2264 domain-containing protein" evidence="1">
    <location>
        <begin position="28"/>
        <end position="414"/>
    </location>
</feature>
<dbReference type="EMBL" id="CP022743">
    <property type="protein sequence ID" value="ASU34549.1"/>
    <property type="molecule type" value="Genomic_DNA"/>
</dbReference>
<organism evidence="3 4">
    <name type="scientific">Mucilaginibacter xinganensis</name>
    <dbReference type="NCBI Taxonomy" id="1234841"/>
    <lineage>
        <taxon>Bacteria</taxon>
        <taxon>Pseudomonadati</taxon>
        <taxon>Bacteroidota</taxon>
        <taxon>Sphingobacteriia</taxon>
        <taxon>Sphingobacteriales</taxon>
        <taxon>Sphingobacteriaceae</taxon>
        <taxon>Mucilaginibacter</taxon>
    </lineage>
</organism>
<dbReference type="KEGG" id="muc:MuYL_2662"/>
<gene>
    <name evidence="3" type="ORF">MuYL_2662</name>
</gene>
<dbReference type="PANTHER" id="PTHR35339:SF3">
    <property type="entry name" value="DUF2264 DOMAIN-CONTAINING PROTEIN"/>
    <property type="match status" value="1"/>
</dbReference>
<feature type="signal peptide" evidence="1">
    <location>
        <begin position="1"/>
        <end position="27"/>
    </location>
</feature>
<dbReference type="Proteomes" id="UP000215002">
    <property type="component" value="Chromosome"/>
</dbReference>
<feature type="domain" description="DUF2264" evidence="2">
    <location>
        <begin position="38"/>
        <end position="397"/>
    </location>
</feature>
<protein>
    <recommendedName>
        <fullName evidence="2">DUF2264 domain-containing protein</fullName>
    </recommendedName>
</protein>
<dbReference type="PANTHER" id="PTHR35339">
    <property type="entry name" value="LINALOOL DEHYDRATASE_ISOMERASE DOMAIN-CONTAINING PROTEIN"/>
    <property type="match status" value="1"/>
</dbReference>
<evidence type="ECO:0000313" key="4">
    <source>
        <dbReference type="Proteomes" id="UP000215002"/>
    </source>
</evidence>
<keyword evidence="4" id="KW-1185">Reference proteome</keyword>
<dbReference type="RefSeq" id="WP_094570890.1">
    <property type="nucleotide sequence ID" value="NZ_CP022743.1"/>
</dbReference>
<dbReference type="PIRSF" id="PIRSF014753">
    <property type="entry name" value="UCP014753"/>
    <property type="match status" value="1"/>
</dbReference>
<sequence>MKRRKFLQNAGILGIAPVVSASLPANAGSMEKPAFNKRQLWLNYLQKLAEPILTALAANQLKEKMPVEAKETSLVSDRAKYTHLEAFGRLLAGIAPFLQLEQVNTTEKRLQDRYFNLAIKGIENATNPGAKDYMNWGDEGGQPLVDASFFAYGLIRCPKLWNSLDKKVQKNAITCLLKTREIKPPESNWLLFAAMIEAFFISINESFDVQKIDYAVKRHQEWYKGDGMYGDGPEFHWDYYNSFVIHPYLYDILKIVAAKDNIFEPIRKQVLAHNLRYVQIQERLIAADGSYPVIGRSITYRTGAFHHLANMALQHQLPEHLNPAQIRCALTTVIKKVTEAKGMFDNIGWLQIGLYGHQPSLAEGYISTGSLYLCSTILLPLGLPESDAFWSAPDEDWTAKKVLNGVDLPADHST</sequence>
<name>A0A223NXE0_9SPHI</name>
<evidence type="ECO:0000313" key="3">
    <source>
        <dbReference type="EMBL" id="ASU34549.1"/>
    </source>
</evidence>
<keyword evidence="1" id="KW-0732">Signal</keyword>
<accession>A0A223NXE0</accession>
<dbReference type="InterPro" id="IPR016624">
    <property type="entry name" value="UCP014753"/>
</dbReference>
<dbReference type="AlphaFoldDB" id="A0A223NXE0"/>
<proteinExistence type="predicted"/>
<dbReference type="InterPro" id="IPR049349">
    <property type="entry name" value="DUF2264_N"/>
</dbReference>
<evidence type="ECO:0000259" key="2">
    <source>
        <dbReference type="Pfam" id="PF10022"/>
    </source>
</evidence>